<dbReference type="Gramene" id="KQK22491">
    <property type="protein sequence ID" value="KQK22491"/>
    <property type="gene ID" value="BRADI_1g67555v3"/>
</dbReference>
<dbReference type="EnsemblPlants" id="KQK22491">
    <property type="protein sequence ID" value="KQK22491"/>
    <property type="gene ID" value="BRADI_1g67555v3"/>
</dbReference>
<dbReference type="Proteomes" id="UP000008810">
    <property type="component" value="Chromosome 1"/>
</dbReference>
<reference evidence="1 2" key="1">
    <citation type="journal article" date="2010" name="Nature">
        <title>Genome sequencing and analysis of the model grass Brachypodium distachyon.</title>
        <authorList>
            <consortium name="International Brachypodium Initiative"/>
        </authorList>
    </citation>
    <scope>NUCLEOTIDE SEQUENCE [LARGE SCALE GENOMIC DNA]</scope>
    <source>
        <strain evidence="1 2">Bd21</strain>
    </source>
</reference>
<evidence type="ECO:0000313" key="2">
    <source>
        <dbReference type="EnsemblPlants" id="KQK22491"/>
    </source>
</evidence>
<dbReference type="EMBL" id="CM000880">
    <property type="protein sequence ID" value="KQK22491.1"/>
    <property type="molecule type" value="Genomic_DNA"/>
</dbReference>
<dbReference type="AlphaFoldDB" id="A0A0Q3JYI3"/>
<reference evidence="1" key="2">
    <citation type="submission" date="2017-06" db="EMBL/GenBank/DDBJ databases">
        <title>WGS assembly of Brachypodium distachyon.</title>
        <authorList>
            <consortium name="The International Brachypodium Initiative"/>
            <person name="Lucas S."/>
            <person name="Harmon-Smith M."/>
            <person name="Lail K."/>
            <person name="Tice H."/>
            <person name="Grimwood J."/>
            <person name="Bruce D."/>
            <person name="Barry K."/>
            <person name="Shu S."/>
            <person name="Lindquist E."/>
            <person name="Wang M."/>
            <person name="Pitluck S."/>
            <person name="Vogel J.P."/>
            <person name="Garvin D.F."/>
            <person name="Mockler T.C."/>
            <person name="Schmutz J."/>
            <person name="Rokhsar D."/>
            <person name="Bevan M.W."/>
        </authorList>
    </citation>
    <scope>NUCLEOTIDE SEQUENCE</scope>
    <source>
        <strain evidence="1">Bd21</strain>
    </source>
</reference>
<proteinExistence type="predicted"/>
<protein>
    <submittedName>
        <fullName evidence="1 2">Uncharacterized protein</fullName>
    </submittedName>
</protein>
<gene>
    <name evidence="1" type="ORF">BRADI_1g67555v3</name>
</gene>
<name>A0A0Q3JYI3_BRADI</name>
<evidence type="ECO:0000313" key="1">
    <source>
        <dbReference type="EMBL" id="KQK22491.1"/>
    </source>
</evidence>
<reference evidence="2" key="3">
    <citation type="submission" date="2018-08" db="UniProtKB">
        <authorList>
            <consortium name="EnsemblPlants"/>
        </authorList>
    </citation>
    <scope>IDENTIFICATION</scope>
    <source>
        <strain evidence="2">cv. Bd21</strain>
    </source>
</reference>
<keyword evidence="3" id="KW-1185">Reference proteome</keyword>
<accession>A0A0Q3JYI3</accession>
<organism evidence="1">
    <name type="scientific">Brachypodium distachyon</name>
    <name type="common">Purple false brome</name>
    <name type="synonym">Trachynia distachya</name>
    <dbReference type="NCBI Taxonomy" id="15368"/>
    <lineage>
        <taxon>Eukaryota</taxon>
        <taxon>Viridiplantae</taxon>
        <taxon>Streptophyta</taxon>
        <taxon>Embryophyta</taxon>
        <taxon>Tracheophyta</taxon>
        <taxon>Spermatophyta</taxon>
        <taxon>Magnoliopsida</taxon>
        <taxon>Liliopsida</taxon>
        <taxon>Poales</taxon>
        <taxon>Poaceae</taxon>
        <taxon>BOP clade</taxon>
        <taxon>Pooideae</taxon>
        <taxon>Stipodae</taxon>
        <taxon>Brachypodieae</taxon>
        <taxon>Brachypodium</taxon>
    </lineage>
</organism>
<sequence>MSRRRPRKWVKAVAARGVVGFWTPGQQPRTTLVLRRSNAMEDAGFLRRASRPPASGLPKPAPLRGFGFSPLRLVAVSAVPWCGALAMLLPCSFGAHQGPSALSREPCRIWLSQWRGNVSIWWGSSSIASVGVLACRQSICSLCRSSC</sequence>
<evidence type="ECO:0000313" key="3">
    <source>
        <dbReference type="Proteomes" id="UP000008810"/>
    </source>
</evidence>
<dbReference type="InParanoid" id="A0A0Q3JYI3"/>